<dbReference type="PANTHER" id="PTHR10887:SF419">
    <property type="entry name" value="RNA HELICASE MOV10L1"/>
    <property type="match status" value="1"/>
</dbReference>
<proteinExistence type="predicted"/>
<dbReference type="Pfam" id="PF13086">
    <property type="entry name" value="AAA_11"/>
    <property type="match status" value="2"/>
</dbReference>
<dbReference type="CDD" id="cd18038">
    <property type="entry name" value="DEXXQc_Helz-like"/>
    <property type="match status" value="1"/>
</dbReference>
<keyword evidence="5" id="KW-0943">RNA-mediated gene silencing</keyword>
<evidence type="ECO:0000259" key="7">
    <source>
        <dbReference type="Pfam" id="PF13086"/>
    </source>
</evidence>
<dbReference type="InterPro" id="IPR027417">
    <property type="entry name" value="P-loop_NTPase"/>
</dbReference>
<feature type="domain" description="DNA2/NAM7 helicase helicase" evidence="7">
    <location>
        <begin position="242"/>
        <end position="321"/>
    </location>
</feature>
<dbReference type="EMBL" id="HBUE01236735">
    <property type="protein sequence ID" value="CAG6547398.1"/>
    <property type="molecule type" value="Transcribed_RNA"/>
</dbReference>
<keyword evidence="2" id="KW-0378">Hydrolase</keyword>
<dbReference type="GO" id="GO:0005694">
    <property type="term" value="C:chromosome"/>
    <property type="evidence" value="ECO:0007669"/>
    <property type="project" value="UniProtKB-ARBA"/>
</dbReference>
<dbReference type="Pfam" id="PF13087">
    <property type="entry name" value="AAA_12"/>
    <property type="match status" value="1"/>
</dbReference>
<dbReference type="InterPro" id="IPR045055">
    <property type="entry name" value="DNA2/NAM7-like"/>
</dbReference>
<feature type="domain" description="DNA2/NAM7 helicase-like C-terminal" evidence="8">
    <location>
        <begin position="443"/>
        <end position="647"/>
    </location>
</feature>
<keyword evidence="4" id="KW-0067">ATP-binding</keyword>
<keyword evidence="3 9" id="KW-0347">Helicase</keyword>
<keyword evidence="1" id="KW-0547">Nucleotide-binding</keyword>
<evidence type="ECO:0000313" key="9">
    <source>
        <dbReference type="EMBL" id="CAG6547398.1"/>
    </source>
</evidence>
<dbReference type="GO" id="GO:0005829">
    <property type="term" value="C:cytosol"/>
    <property type="evidence" value="ECO:0007669"/>
    <property type="project" value="TreeGrafter"/>
</dbReference>
<feature type="domain" description="DNA2/NAM7 helicase helicase" evidence="7">
    <location>
        <begin position="327"/>
        <end position="431"/>
    </location>
</feature>
<dbReference type="InterPro" id="IPR047187">
    <property type="entry name" value="SF1_C_Upf1"/>
</dbReference>
<dbReference type="PANTHER" id="PTHR10887">
    <property type="entry name" value="DNA2/NAM7 HELICASE FAMILY"/>
    <property type="match status" value="1"/>
</dbReference>
<evidence type="ECO:0000256" key="2">
    <source>
        <dbReference type="ARBA" id="ARBA00022801"/>
    </source>
</evidence>
<sequence length="674" mass="76048">MKRSRWNAPQESPEAKVQKRAEQLKPYEVPEPIRTLCASNYCRSDGWTPEVDALLAELELIKGGSIPLGLDNYRDRLRLLNQIEDEHLNGVYRECCLEAVGVAPEAEEANDGGFCYRFQLSEDLEIRRDTEVRLTVHQKNCLHIEHSDERCKRPRNFFSGTVESMTGRFVRVRLDLKVRLPEEWMVEKVEFIAERTVFRLEYRALELLKDGFIEKVLFPKEVLGKEEVRITSFEWFQPSVASNQEQAEAIQSIVNGTSYPAPYLLFGPPGTGKTATLVEAIGQICKLKPNSKILAMATSNAAANELTVRLLRILPEQRVLRFFAKSLEKKKNFIDQRVMNVSNLFETPNAAGIHGKILGFQVIVCTLSTAGRLVMYQVPTGHFSHIFIDECGSAKEISCLVPIASFGTGKGEETTSIVLAGDPKQLGPVIQCDFLDKTNHGMSLLERLTDHELYRRDELTGSYDPRVITLLRDNFRSHQALLKFPNQAFYEGQLRVKAAPELTNWAIGWRRLPNYSFPLIFHSVAGEVTREKGSASMANVQEAKRVASYVEDILWNGINGKKITQNSIGIISPYACQVRYLKDLLKSRGRDDIEIGSTEQYQGREKAIMIISTVRSGGSGVGFLNNVKRLNVSVTRAQALMIVVGDADTLERNESWRDFIGFCRKHRAVVGSKK</sequence>
<dbReference type="FunFam" id="3.40.50.300:FF:000326">
    <property type="entry name" value="P-loop containing nucleoside triphosphate hydrolase"/>
    <property type="match status" value="1"/>
</dbReference>
<evidence type="ECO:0000256" key="6">
    <source>
        <dbReference type="SAM" id="MobiDB-lite"/>
    </source>
</evidence>
<name>A0A8D8I771_CULPI</name>
<dbReference type="Gene3D" id="3.40.50.300">
    <property type="entry name" value="P-loop containing nucleotide triphosphate hydrolases"/>
    <property type="match status" value="2"/>
</dbReference>
<evidence type="ECO:0000256" key="3">
    <source>
        <dbReference type="ARBA" id="ARBA00022806"/>
    </source>
</evidence>
<dbReference type="GO" id="GO:0043186">
    <property type="term" value="C:P granule"/>
    <property type="evidence" value="ECO:0007669"/>
    <property type="project" value="TreeGrafter"/>
</dbReference>
<dbReference type="GO" id="GO:0003723">
    <property type="term" value="F:RNA binding"/>
    <property type="evidence" value="ECO:0007669"/>
    <property type="project" value="InterPro"/>
</dbReference>
<dbReference type="AlphaFoldDB" id="A0A8D8I771"/>
<dbReference type="GO" id="GO:0005524">
    <property type="term" value="F:ATP binding"/>
    <property type="evidence" value="ECO:0007669"/>
    <property type="project" value="UniProtKB-KW"/>
</dbReference>
<dbReference type="EMBL" id="HBUE01343651">
    <property type="protein sequence ID" value="CAG6599592.1"/>
    <property type="molecule type" value="Transcribed_RNA"/>
</dbReference>
<dbReference type="InterPro" id="IPR041677">
    <property type="entry name" value="DNA2/NAM7_AAA_11"/>
</dbReference>
<dbReference type="GO" id="GO:0016787">
    <property type="term" value="F:hydrolase activity"/>
    <property type="evidence" value="ECO:0007669"/>
    <property type="project" value="UniProtKB-KW"/>
</dbReference>
<dbReference type="GO" id="GO:0032574">
    <property type="term" value="F:5'-3' RNA helicase activity"/>
    <property type="evidence" value="ECO:0007669"/>
    <property type="project" value="InterPro"/>
</dbReference>
<dbReference type="SUPFAM" id="SSF52540">
    <property type="entry name" value="P-loop containing nucleoside triphosphate hydrolases"/>
    <property type="match status" value="1"/>
</dbReference>
<feature type="region of interest" description="Disordered" evidence="6">
    <location>
        <begin position="1"/>
        <end position="21"/>
    </location>
</feature>
<evidence type="ECO:0000256" key="5">
    <source>
        <dbReference type="ARBA" id="ARBA00023158"/>
    </source>
</evidence>
<dbReference type="InterPro" id="IPR026122">
    <property type="entry name" value="MOV-10/SDE3_DEXXQ/H-box"/>
</dbReference>
<protein>
    <submittedName>
        <fullName evidence="9">Helicase mov-10-B.1</fullName>
    </submittedName>
</protein>
<evidence type="ECO:0000259" key="8">
    <source>
        <dbReference type="Pfam" id="PF13087"/>
    </source>
</evidence>
<dbReference type="InterPro" id="IPR041679">
    <property type="entry name" value="DNA2/NAM7-like_C"/>
</dbReference>
<organism evidence="9">
    <name type="scientific">Culex pipiens</name>
    <name type="common">House mosquito</name>
    <dbReference type="NCBI Taxonomy" id="7175"/>
    <lineage>
        <taxon>Eukaryota</taxon>
        <taxon>Metazoa</taxon>
        <taxon>Ecdysozoa</taxon>
        <taxon>Arthropoda</taxon>
        <taxon>Hexapoda</taxon>
        <taxon>Insecta</taxon>
        <taxon>Pterygota</taxon>
        <taxon>Neoptera</taxon>
        <taxon>Endopterygota</taxon>
        <taxon>Diptera</taxon>
        <taxon>Nematocera</taxon>
        <taxon>Culicoidea</taxon>
        <taxon>Culicidae</taxon>
        <taxon>Culicinae</taxon>
        <taxon>Culicini</taxon>
        <taxon>Culex</taxon>
        <taxon>Culex</taxon>
    </lineage>
</organism>
<reference evidence="9" key="1">
    <citation type="submission" date="2021-05" db="EMBL/GenBank/DDBJ databases">
        <authorList>
            <person name="Alioto T."/>
            <person name="Alioto T."/>
            <person name="Gomez Garrido J."/>
        </authorList>
    </citation>
    <scope>NUCLEOTIDE SEQUENCE</scope>
</reference>
<dbReference type="CDD" id="cd18808">
    <property type="entry name" value="SF1_C_Upf1"/>
    <property type="match status" value="1"/>
</dbReference>
<evidence type="ECO:0000256" key="1">
    <source>
        <dbReference type="ARBA" id="ARBA00022741"/>
    </source>
</evidence>
<accession>A0A8D8I771</accession>
<evidence type="ECO:0000256" key="4">
    <source>
        <dbReference type="ARBA" id="ARBA00022840"/>
    </source>
</evidence>
<dbReference type="GO" id="GO:0035194">
    <property type="term" value="P:regulatory ncRNA-mediated post-transcriptional gene silencing"/>
    <property type="evidence" value="ECO:0007669"/>
    <property type="project" value="TreeGrafter"/>
</dbReference>